<dbReference type="Pfam" id="PF03171">
    <property type="entry name" value="2OG-FeII_Oxy"/>
    <property type="match status" value="1"/>
</dbReference>
<dbReference type="GO" id="GO:0046872">
    <property type="term" value="F:metal ion binding"/>
    <property type="evidence" value="ECO:0007669"/>
    <property type="project" value="UniProtKB-KW"/>
</dbReference>
<feature type="domain" description="Fe2OG dioxygenase" evidence="2">
    <location>
        <begin position="173"/>
        <end position="274"/>
    </location>
</feature>
<evidence type="ECO:0000313" key="5">
    <source>
        <dbReference type="Proteomes" id="UP000039324"/>
    </source>
</evidence>
<dbReference type="GO" id="GO:0016491">
    <property type="term" value="F:oxidoreductase activity"/>
    <property type="evidence" value="ECO:0007669"/>
    <property type="project" value="UniProtKB-KW"/>
</dbReference>
<sequence length="315" mass="34245">MRSVLQTVAQCAAHKTPSVIMTTATIPIVDLSRPREHVLRQWHDAFATNGFAIVTGHGVARATVADLYASARAFFEGNAPDAKMAFAHDGDAYGPPGYTPVGGEAVAGKGHGADPVESLVLHHGGSPPDRVPASIREATLPYWTAMHTLLSNIMSISASALRLPESYFQDFYNPAHCSLRLAYYAAGREANRDRYGPHTDYTGFTILCRDEVPGLEVLINGEWVPVPFVPDSFVVNAGDLIQRWTNDVWKSNVHRVAPVAASRSRLSMVFFTGPRHDAVITPLECCCSTDNPPRYDPITAGEHLQRKLAASNPSK</sequence>
<dbReference type="OrthoDB" id="288590at2759"/>
<evidence type="ECO:0000256" key="1">
    <source>
        <dbReference type="RuleBase" id="RU003682"/>
    </source>
</evidence>
<evidence type="ECO:0000313" key="6">
    <source>
        <dbReference type="Proteomes" id="UP000290189"/>
    </source>
</evidence>
<protein>
    <recommendedName>
        <fullName evidence="2">Fe2OG dioxygenase domain-containing protein</fullName>
    </recommendedName>
</protein>
<reference evidence="3 5" key="1">
    <citation type="submission" date="2015-02" db="EMBL/GenBank/DDBJ databases">
        <authorList>
            <person name="Chooi Y.-H."/>
        </authorList>
    </citation>
    <scope>NUCLEOTIDE SEQUENCE [LARGE SCALE GENOMIC DNA]</scope>
    <source>
        <strain evidence="3">E3</strain>
    </source>
</reference>
<dbReference type="EMBL" id="OVEO01000005">
    <property type="protein sequence ID" value="SPQ96018.1"/>
    <property type="molecule type" value="Genomic_DNA"/>
</dbReference>
<gene>
    <name evidence="3" type="ORF">PBRA_006275</name>
    <name evidence="4" type="ORF">PLBR_LOCUS3233</name>
</gene>
<dbReference type="InterPro" id="IPR005123">
    <property type="entry name" value="Oxoglu/Fe-dep_dioxygenase_dom"/>
</dbReference>
<evidence type="ECO:0000313" key="3">
    <source>
        <dbReference type="EMBL" id="CEO98161.1"/>
    </source>
</evidence>
<dbReference type="Proteomes" id="UP000039324">
    <property type="component" value="Unassembled WGS sequence"/>
</dbReference>
<keyword evidence="1" id="KW-0408">Iron</keyword>
<dbReference type="Gene3D" id="2.60.120.330">
    <property type="entry name" value="B-lactam Antibiotic, Isopenicillin N Synthase, Chain"/>
    <property type="match status" value="1"/>
</dbReference>
<geneLocation type="mitochondrion" evidence="4"/>
<dbReference type="OMA" id="PAFWHGD"/>
<keyword evidence="1" id="KW-0479">Metal-binding</keyword>
<keyword evidence="4" id="KW-0496">Mitochondrion</keyword>
<dbReference type="InterPro" id="IPR026992">
    <property type="entry name" value="DIOX_N"/>
</dbReference>
<dbReference type="STRING" id="37360.A0A0G4IST9"/>
<keyword evidence="5" id="KW-1185">Reference proteome</keyword>
<dbReference type="PANTHER" id="PTHR47990">
    <property type="entry name" value="2-OXOGLUTARATE (2OG) AND FE(II)-DEPENDENT OXYGENASE SUPERFAMILY PROTEIN-RELATED"/>
    <property type="match status" value="1"/>
</dbReference>
<keyword evidence="1" id="KW-0560">Oxidoreductase</keyword>
<comment type="similarity">
    <text evidence="1">Belongs to the iron/ascorbate-dependent oxidoreductase family.</text>
</comment>
<dbReference type="InterPro" id="IPR050231">
    <property type="entry name" value="Iron_ascorbate_oxido_reductase"/>
</dbReference>
<dbReference type="SUPFAM" id="SSF51197">
    <property type="entry name" value="Clavaminate synthase-like"/>
    <property type="match status" value="1"/>
</dbReference>
<dbReference type="InterPro" id="IPR027443">
    <property type="entry name" value="IPNS-like_sf"/>
</dbReference>
<dbReference type="Pfam" id="PF14226">
    <property type="entry name" value="DIOX_N"/>
    <property type="match status" value="1"/>
</dbReference>
<evidence type="ECO:0000313" key="4">
    <source>
        <dbReference type="EMBL" id="SPQ96018.1"/>
    </source>
</evidence>
<dbReference type="EMBL" id="CDSF01000082">
    <property type="protein sequence ID" value="CEO98161.1"/>
    <property type="molecule type" value="Genomic_DNA"/>
</dbReference>
<organism evidence="3 5">
    <name type="scientific">Plasmodiophora brassicae</name>
    <name type="common">Clubroot disease agent</name>
    <dbReference type="NCBI Taxonomy" id="37360"/>
    <lineage>
        <taxon>Eukaryota</taxon>
        <taxon>Sar</taxon>
        <taxon>Rhizaria</taxon>
        <taxon>Endomyxa</taxon>
        <taxon>Phytomyxea</taxon>
        <taxon>Plasmodiophorida</taxon>
        <taxon>Plasmodiophoridae</taxon>
        <taxon>Plasmodiophora</taxon>
    </lineage>
</organism>
<dbReference type="PROSITE" id="PS51471">
    <property type="entry name" value="FE2OG_OXY"/>
    <property type="match status" value="1"/>
</dbReference>
<dbReference type="Proteomes" id="UP000290189">
    <property type="component" value="Unassembled WGS sequence"/>
</dbReference>
<dbReference type="AlphaFoldDB" id="A0A0G4IST9"/>
<accession>A0A0G4IST9</accession>
<proteinExistence type="inferred from homology"/>
<evidence type="ECO:0000259" key="2">
    <source>
        <dbReference type="PROSITE" id="PS51471"/>
    </source>
</evidence>
<reference evidence="4 6" key="2">
    <citation type="submission" date="2018-03" db="EMBL/GenBank/DDBJ databases">
        <authorList>
            <person name="Fogelqvist J."/>
        </authorList>
    </citation>
    <scope>NUCLEOTIDE SEQUENCE [LARGE SCALE GENOMIC DNA]</scope>
</reference>
<dbReference type="InterPro" id="IPR044861">
    <property type="entry name" value="IPNS-like_FE2OG_OXY"/>
</dbReference>
<name>A0A0G4IST9_PLABS</name>